<dbReference type="EMBL" id="FMZZ01000010">
    <property type="protein sequence ID" value="SDD39169.1"/>
    <property type="molecule type" value="Genomic_DNA"/>
</dbReference>
<sequence length="391" mass="40729">MNVFAPTVDRPGFDALGFDPAPGDTGRIESLCTTYQGVGKALSDAYEALQRIGSESGLWQGEAAENFRDKLGELPDYLDKANRSLNAAAEALSGWHSDLVPMQRTAADLEQQARAAISQVESAQANPDLGLANQTFADEESLRNAQQRLDNAVNRLRAAQDELEAIREQAERLKTQHEDLARRCADALRTAKDIAPEKPGMFERLGEALDNALAAVADSLDYIGELAGNIIANIADVLGDISTMLGVISGIAELIPGVGTVVGTVLDAVALGLSVTALQGHIVGDLLGADIPPETYFLDAAAIGLGVASLVTPVPGVGLGIALGNLGGQALGEGLTGGDASTFYDNLGTYWAPRNPAQWAAYGTGLVVPGAGLAVPFWNAIEEGIAETNAD</sequence>
<evidence type="ECO:0000256" key="1">
    <source>
        <dbReference type="SAM" id="Coils"/>
    </source>
</evidence>
<dbReference type="Gene3D" id="1.10.287.1490">
    <property type="match status" value="1"/>
</dbReference>
<dbReference type="Proteomes" id="UP000199501">
    <property type="component" value="Unassembled WGS sequence"/>
</dbReference>
<dbReference type="STRING" id="1271860.SAMN05216174_110214"/>
<keyword evidence="4" id="KW-1185">Reference proteome</keyword>
<dbReference type="OrthoDB" id="4140785at2"/>
<feature type="domain" description="Putative T7SS secretion signal" evidence="2">
    <location>
        <begin position="23"/>
        <end position="199"/>
    </location>
</feature>
<organism evidence="3 4">
    <name type="scientific">Actinokineospora iranica</name>
    <dbReference type="NCBI Taxonomy" id="1271860"/>
    <lineage>
        <taxon>Bacteria</taxon>
        <taxon>Bacillati</taxon>
        <taxon>Actinomycetota</taxon>
        <taxon>Actinomycetes</taxon>
        <taxon>Pseudonocardiales</taxon>
        <taxon>Pseudonocardiaceae</taxon>
        <taxon>Actinokineospora</taxon>
    </lineage>
</organism>
<dbReference type="SUPFAM" id="SSF140453">
    <property type="entry name" value="EsxAB dimer-like"/>
    <property type="match status" value="1"/>
</dbReference>
<accession>A0A1G6UD36</accession>
<keyword evidence="1" id="KW-0175">Coiled coil</keyword>
<gene>
    <name evidence="3" type="ORF">SAMN05216174_110214</name>
</gene>
<name>A0A1G6UD36_9PSEU</name>
<reference evidence="4" key="1">
    <citation type="submission" date="2016-10" db="EMBL/GenBank/DDBJ databases">
        <authorList>
            <person name="Varghese N."/>
            <person name="Submissions S."/>
        </authorList>
    </citation>
    <scope>NUCLEOTIDE SEQUENCE [LARGE SCALE GENOMIC DNA]</scope>
    <source>
        <strain evidence="4">IBRC-M 10403</strain>
    </source>
</reference>
<evidence type="ECO:0000259" key="2">
    <source>
        <dbReference type="Pfam" id="PF21725"/>
    </source>
</evidence>
<dbReference type="InterPro" id="IPR049082">
    <property type="entry name" value="T7SS_signal"/>
</dbReference>
<evidence type="ECO:0000313" key="3">
    <source>
        <dbReference type="EMBL" id="SDD39169.1"/>
    </source>
</evidence>
<feature type="coiled-coil region" evidence="1">
    <location>
        <begin position="106"/>
        <end position="190"/>
    </location>
</feature>
<proteinExistence type="predicted"/>
<dbReference type="RefSeq" id="WP_091453622.1">
    <property type="nucleotide sequence ID" value="NZ_FMZZ01000010.1"/>
</dbReference>
<dbReference type="AlphaFoldDB" id="A0A1G6UD36"/>
<protein>
    <recommendedName>
        <fullName evidence="2">Putative T7SS secretion signal domain-containing protein</fullName>
    </recommendedName>
</protein>
<evidence type="ECO:0000313" key="4">
    <source>
        <dbReference type="Proteomes" id="UP000199501"/>
    </source>
</evidence>
<dbReference type="Pfam" id="PF21725">
    <property type="entry name" value="T7SS_signal"/>
    <property type="match status" value="1"/>
</dbReference>
<dbReference type="InterPro" id="IPR036689">
    <property type="entry name" value="ESAT-6-like_sf"/>
</dbReference>